<evidence type="ECO:0000313" key="2">
    <source>
        <dbReference type="Proteomes" id="UP001159363"/>
    </source>
</evidence>
<sequence>MPFRLAARGQLARGPLVFPFYGGAQRSHSRLPFACSCISALVPRRQGSLVKCIVISKHRLHAGPRRITSAIEVNTLLSSAFSSSAERTKQGFKQISQGIQASTRMFDPLVNGKNLGQRCANESKGLRHYAFRSQYLCQPDKKCCGDHGGLVVRLLAFQLGEPDICTWESCPDDVAGRRVFSGIGHFPRPFIPALLHTHFTSSSSAHKTSIRARSTKRYNLFSSEATPDMRNASVWNKGVERRTLAALGIGVLRTDDGEERPALGRLSIVVRFSAVRGYRLSARHARALSASADLAPAGSVQILPMIVYCGSPLSSLSLSLLHFPLPAPKQTILSISLFRLQQPPVEKKNKGKGDVYDGKREGGKRMGGGVRLALREARYPNQRPLREANVLKARFVVPVTFPYYVQLYLTGDRGGLVVRLLASQLREPGSIPGGAAPRPSHVGIVPSDASGRRVFSGISRFPPPPHSGAAPSPPRFINVGSQDLIRTAIFV</sequence>
<name>A0ABQ9IL92_9NEOP</name>
<dbReference type="Proteomes" id="UP001159363">
    <property type="component" value="Chromosome 1"/>
</dbReference>
<proteinExistence type="predicted"/>
<accession>A0ABQ9IL92</accession>
<organism evidence="1 2">
    <name type="scientific">Dryococelus australis</name>
    <dbReference type="NCBI Taxonomy" id="614101"/>
    <lineage>
        <taxon>Eukaryota</taxon>
        <taxon>Metazoa</taxon>
        <taxon>Ecdysozoa</taxon>
        <taxon>Arthropoda</taxon>
        <taxon>Hexapoda</taxon>
        <taxon>Insecta</taxon>
        <taxon>Pterygota</taxon>
        <taxon>Neoptera</taxon>
        <taxon>Polyneoptera</taxon>
        <taxon>Phasmatodea</taxon>
        <taxon>Verophasmatodea</taxon>
        <taxon>Anareolatae</taxon>
        <taxon>Phasmatidae</taxon>
        <taxon>Eurycanthinae</taxon>
        <taxon>Dryococelus</taxon>
    </lineage>
</organism>
<comment type="caution">
    <text evidence="1">The sequence shown here is derived from an EMBL/GenBank/DDBJ whole genome shotgun (WGS) entry which is preliminary data.</text>
</comment>
<reference evidence="1 2" key="1">
    <citation type="submission" date="2023-02" db="EMBL/GenBank/DDBJ databases">
        <title>LHISI_Scaffold_Assembly.</title>
        <authorList>
            <person name="Stuart O.P."/>
            <person name="Cleave R."/>
            <person name="Magrath M.J.L."/>
            <person name="Mikheyev A.S."/>
        </authorList>
    </citation>
    <scope>NUCLEOTIDE SEQUENCE [LARGE SCALE GENOMIC DNA]</scope>
    <source>
        <strain evidence="1">Daus_M_001</strain>
        <tissue evidence="1">Leg muscle</tissue>
    </source>
</reference>
<evidence type="ECO:0000313" key="1">
    <source>
        <dbReference type="EMBL" id="KAJ8897417.1"/>
    </source>
</evidence>
<dbReference type="EMBL" id="JARBHB010000001">
    <property type="protein sequence ID" value="KAJ8897417.1"/>
    <property type="molecule type" value="Genomic_DNA"/>
</dbReference>
<gene>
    <name evidence="1" type="ORF">PR048_002763</name>
</gene>
<keyword evidence="2" id="KW-1185">Reference proteome</keyword>
<protein>
    <submittedName>
        <fullName evidence="1">Uncharacterized protein</fullName>
    </submittedName>
</protein>